<evidence type="ECO:0000313" key="9">
    <source>
        <dbReference type="EMBL" id="MBE7526046.1"/>
    </source>
</evidence>
<evidence type="ECO:0000313" key="8">
    <source>
        <dbReference type="EMBL" id="MBE7526033.1"/>
    </source>
</evidence>
<evidence type="ECO:0000256" key="1">
    <source>
        <dbReference type="ARBA" id="ARBA00003544"/>
    </source>
</evidence>
<dbReference type="EMBL" id="JABTTY010000004">
    <property type="protein sequence ID" value="MBE7526046.1"/>
    <property type="molecule type" value="Genomic_DNA"/>
</dbReference>
<evidence type="ECO:0000256" key="2">
    <source>
        <dbReference type="ARBA" id="ARBA00010075"/>
    </source>
</evidence>
<dbReference type="InterPro" id="IPR047959">
    <property type="entry name" value="Transpos_IS5"/>
</dbReference>
<dbReference type="Proteomes" id="UP000710385">
    <property type="component" value="Unassembled WGS sequence"/>
</dbReference>
<dbReference type="PANTHER" id="PTHR35604">
    <property type="entry name" value="TRANSPOSASE INSH FOR INSERTION SEQUENCE ELEMENT IS5A-RELATED"/>
    <property type="match status" value="1"/>
</dbReference>
<reference evidence="9" key="1">
    <citation type="submission" date="2020-05" db="EMBL/GenBank/DDBJ databases">
        <title>High-Quality Genomes of Partial-Nitritation/Anammox System by Hierarchical Clustering Based Hybrid Assembly.</title>
        <authorList>
            <person name="Liu L."/>
            <person name="Wang Y."/>
            <person name="Che Y."/>
            <person name="Chen Y."/>
            <person name="Xia Y."/>
            <person name="Luo R."/>
            <person name="Cheng S.H."/>
            <person name="Zheng C."/>
            <person name="Zhang T."/>
        </authorList>
    </citation>
    <scope>NUCLEOTIDE SEQUENCE</scope>
    <source>
        <strain evidence="9">H1_PAT1</strain>
    </source>
</reference>
<dbReference type="EMBL" id="JABTTY010000004">
    <property type="protein sequence ID" value="MBE7526033.1"/>
    <property type="molecule type" value="Genomic_DNA"/>
</dbReference>
<sequence>MKQQTSFADLEYSARRKPTRREKFLTDLDRLVPWSQLVALIEPHYYRGERGRPPVGLETMLRMYLCQNCLGLSDEGIEDAIVDSIAVRRFVGIDLIERQAPDATTLLKFRRLLERHEMPVRIFALIREQLGQQGLILREGTIVDATLIAAPPSTKNKEGERDPDMHQTKKGKQWYFGMKAHIGTDAHTGIVHSLAATAANASDVSQTHKLLHGEEKHVHADAGYQGAGKRPELKDCPAEFVIARRRSTYKRLDKTDPRRQLIEKAEHAKASIRSKVEHAFHVVKNLFRHRKCRYKGLAKNTAQLHVLFAMANLVLSQRSLCAPYRTGAS</sequence>
<protein>
    <submittedName>
        <fullName evidence="9">IS5 family transposase</fullName>
    </submittedName>
</protein>
<evidence type="ECO:0000256" key="4">
    <source>
        <dbReference type="ARBA" id="ARBA00023125"/>
    </source>
</evidence>
<organism evidence="9 10">
    <name type="scientific">candidate division WWE3 bacterium</name>
    <dbReference type="NCBI Taxonomy" id="2053526"/>
    <lineage>
        <taxon>Bacteria</taxon>
        <taxon>Katanobacteria</taxon>
    </lineage>
</organism>
<keyword evidence="3" id="KW-0815">Transposition</keyword>
<dbReference type="PANTHER" id="PTHR35604:SF2">
    <property type="entry name" value="TRANSPOSASE INSH FOR INSERTION SEQUENCE ELEMENT IS5A-RELATED"/>
    <property type="match status" value="1"/>
</dbReference>
<name>A0A928Y7E3_UNCKA</name>
<accession>A0A928Y7E3</accession>
<dbReference type="Pfam" id="PF05598">
    <property type="entry name" value="DUF772"/>
    <property type="match status" value="1"/>
</dbReference>
<keyword evidence="4" id="KW-0238">DNA-binding</keyword>
<dbReference type="InterPro" id="IPR008490">
    <property type="entry name" value="Transposase_InsH_N"/>
</dbReference>
<feature type="domain" description="Transposase IS4-like" evidence="6">
    <location>
        <begin position="138"/>
        <end position="313"/>
    </location>
</feature>
<evidence type="ECO:0000256" key="5">
    <source>
        <dbReference type="ARBA" id="ARBA00023172"/>
    </source>
</evidence>
<evidence type="ECO:0000256" key="3">
    <source>
        <dbReference type="ARBA" id="ARBA00022578"/>
    </source>
</evidence>
<proteinExistence type="inferred from homology"/>
<gene>
    <name evidence="8" type="ORF">HS096_07220</name>
    <name evidence="9" type="ORF">HS096_07285</name>
</gene>
<dbReference type="Pfam" id="PF01609">
    <property type="entry name" value="DDE_Tnp_1"/>
    <property type="match status" value="1"/>
</dbReference>
<dbReference type="InterPro" id="IPR002559">
    <property type="entry name" value="Transposase_11"/>
</dbReference>
<comment type="similarity">
    <text evidence="2">Belongs to the transposase 11 family.</text>
</comment>
<dbReference type="GO" id="GO:0003677">
    <property type="term" value="F:DNA binding"/>
    <property type="evidence" value="ECO:0007669"/>
    <property type="project" value="UniProtKB-KW"/>
</dbReference>
<dbReference type="GO" id="GO:0006313">
    <property type="term" value="P:DNA transposition"/>
    <property type="evidence" value="ECO:0007669"/>
    <property type="project" value="InterPro"/>
</dbReference>
<comment type="caution">
    <text evidence="9">The sequence shown here is derived from an EMBL/GenBank/DDBJ whole genome shotgun (WGS) entry which is preliminary data.</text>
</comment>
<evidence type="ECO:0000259" key="7">
    <source>
        <dbReference type="Pfam" id="PF05598"/>
    </source>
</evidence>
<dbReference type="GO" id="GO:0004803">
    <property type="term" value="F:transposase activity"/>
    <property type="evidence" value="ECO:0007669"/>
    <property type="project" value="InterPro"/>
</dbReference>
<dbReference type="NCBIfam" id="NF033581">
    <property type="entry name" value="transpos_IS5_4"/>
    <property type="match status" value="1"/>
</dbReference>
<evidence type="ECO:0000259" key="6">
    <source>
        <dbReference type="Pfam" id="PF01609"/>
    </source>
</evidence>
<keyword evidence="5" id="KW-0233">DNA recombination</keyword>
<evidence type="ECO:0000313" key="10">
    <source>
        <dbReference type="Proteomes" id="UP000710385"/>
    </source>
</evidence>
<dbReference type="AlphaFoldDB" id="A0A928Y7E3"/>
<comment type="function">
    <text evidence="1">Involved in the transposition of the insertion sequence IS5.</text>
</comment>
<feature type="domain" description="Transposase InsH N-terminal" evidence="7">
    <location>
        <begin position="21"/>
        <end position="111"/>
    </location>
</feature>